<evidence type="ECO:0000256" key="5">
    <source>
        <dbReference type="ARBA" id="ARBA00023157"/>
    </source>
</evidence>
<evidence type="ECO:0000256" key="3">
    <source>
        <dbReference type="ARBA" id="ARBA00022729"/>
    </source>
</evidence>
<evidence type="ECO:0000256" key="2">
    <source>
        <dbReference type="ARBA" id="ARBA00022525"/>
    </source>
</evidence>
<dbReference type="OMA" id="GCEYQRI"/>
<keyword evidence="2" id="KW-0964">Secreted</keyword>
<accession>A0A0P1ADX6</accession>
<proteinExistence type="predicted"/>
<dbReference type="OrthoDB" id="160172at2759"/>
<dbReference type="SMART" id="SM00020">
    <property type="entry name" value="Tryp_SPc"/>
    <property type="match status" value="1"/>
</dbReference>
<sequence length="278" mass="29515">MKAAAIVATASMTLAGIVVNADHTSRQLIIGGDIIPMGSKPYVVGVRASLESSNHCVCALISPLHCLSSSICAGVQGELGPYFAAVNSHFVNHTDDGERIKIVKVETHPKLDLNSDEAAYDLSIFTLEVPSKTKPVSLPLQDDSQIKRGMPAKIMGWGSYAEKTNEDDVEYSDELRGVDLEIWSWQECKDLFANYRVDVTDLCAGGIPGKGFGIGDCGAPLIIENDEGDSDDVLIGITSGWGDGGHAGVPAITSRVSASLAWINSVINEGKNSPNQTQ</sequence>
<evidence type="ECO:0000259" key="7">
    <source>
        <dbReference type="PROSITE" id="PS50240"/>
    </source>
</evidence>
<feature type="domain" description="Peptidase S1" evidence="7">
    <location>
        <begin position="29"/>
        <end position="268"/>
    </location>
</feature>
<dbReference type="GO" id="GO:0005576">
    <property type="term" value="C:extracellular region"/>
    <property type="evidence" value="ECO:0007669"/>
    <property type="project" value="UniProtKB-SubCell"/>
</dbReference>
<reference evidence="9" key="1">
    <citation type="submission" date="2014-09" db="EMBL/GenBank/DDBJ databases">
        <authorList>
            <person name="Sharma Rahul"/>
            <person name="Thines Marco"/>
        </authorList>
    </citation>
    <scope>NUCLEOTIDE SEQUENCE [LARGE SCALE GENOMIC DNA]</scope>
</reference>
<dbReference type="Pfam" id="PF00089">
    <property type="entry name" value="Trypsin"/>
    <property type="match status" value="1"/>
</dbReference>
<keyword evidence="9" id="KW-1185">Reference proteome</keyword>
<organism evidence="8 9">
    <name type="scientific">Plasmopara halstedii</name>
    <name type="common">Downy mildew of sunflower</name>
    <dbReference type="NCBI Taxonomy" id="4781"/>
    <lineage>
        <taxon>Eukaryota</taxon>
        <taxon>Sar</taxon>
        <taxon>Stramenopiles</taxon>
        <taxon>Oomycota</taxon>
        <taxon>Peronosporomycetes</taxon>
        <taxon>Peronosporales</taxon>
        <taxon>Peronosporaceae</taxon>
        <taxon>Plasmopara</taxon>
    </lineage>
</organism>
<dbReference type="EMBL" id="CCYD01000349">
    <property type="protein sequence ID" value="CEG39143.1"/>
    <property type="molecule type" value="Genomic_DNA"/>
</dbReference>
<dbReference type="PROSITE" id="PS50240">
    <property type="entry name" value="TRYPSIN_DOM"/>
    <property type="match status" value="1"/>
</dbReference>
<comment type="subcellular location">
    <subcellularLocation>
        <location evidence="1">Secreted</location>
    </subcellularLocation>
</comment>
<dbReference type="InterPro" id="IPR050430">
    <property type="entry name" value="Peptidase_S1"/>
</dbReference>
<dbReference type="InterPro" id="IPR001254">
    <property type="entry name" value="Trypsin_dom"/>
</dbReference>
<dbReference type="PANTHER" id="PTHR24276:SF98">
    <property type="entry name" value="FI18310P1-RELATED"/>
    <property type="match status" value="1"/>
</dbReference>
<keyword evidence="5" id="KW-1015">Disulfide bond</keyword>
<dbReference type="AlphaFoldDB" id="A0A0P1ADX6"/>
<keyword evidence="3" id="KW-0732">Signal</keyword>
<keyword evidence="6" id="KW-0325">Glycoprotein</keyword>
<dbReference type="GeneID" id="36404254"/>
<evidence type="ECO:0000256" key="4">
    <source>
        <dbReference type="ARBA" id="ARBA00023026"/>
    </source>
</evidence>
<evidence type="ECO:0000256" key="6">
    <source>
        <dbReference type="ARBA" id="ARBA00023180"/>
    </source>
</evidence>
<dbReference type="Gene3D" id="2.40.10.10">
    <property type="entry name" value="Trypsin-like serine proteases"/>
    <property type="match status" value="1"/>
</dbReference>
<evidence type="ECO:0000313" key="8">
    <source>
        <dbReference type="EMBL" id="CEG39143.1"/>
    </source>
</evidence>
<dbReference type="InterPro" id="IPR009003">
    <property type="entry name" value="Peptidase_S1_PA"/>
</dbReference>
<dbReference type="STRING" id="4781.A0A0P1ADX6"/>
<name>A0A0P1ADX6_PLAHL</name>
<evidence type="ECO:0000256" key="1">
    <source>
        <dbReference type="ARBA" id="ARBA00004613"/>
    </source>
</evidence>
<dbReference type="SUPFAM" id="SSF50494">
    <property type="entry name" value="Trypsin-like serine proteases"/>
    <property type="match status" value="1"/>
</dbReference>
<dbReference type="GO" id="GO:0004252">
    <property type="term" value="F:serine-type endopeptidase activity"/>
    <property type="evidence" value="ECO:0007669"/>
    <property type="project" value="InterPro"/>
</dbReference>
<dbReference type="RefSeq" id="XP_024575512.1">
    <property type="nucleotide sequence ID" value="XM_024724657.1"/>
</dbReference>
<evidence type="ECO:0000313" key="9">
    <source>
        <dbReference type="Proteomes" id="UP000054928"/>
    </source>
</evidence>
<dbReference type="Proteomes" id="UP000054928">
    <property type="component" value="Unassembled WGS sequence"/>
</dbReference>
<keyword evidence="4" id="KW-0843">Virulence</keyword>
<dbReference type="PANTHER" id="PTHR24276">
    <property type="entry name" value="POLYSERASE-RELATED"/>
    <property type="match status" value="1"/>
</dbReference>
<dbReference type="InterPro" id="IPR043504">
    <property type="entry name" value="Peptidase_S1_PA_chymotrypsin"/>
</dbReference>
<dbReference type="GO" id="GO:0006508">
    <property type="term" value="P:proteolysis"/>
    <property type="evidence" value="ECO:0007669"/>
    <property type="project" value="InterPro"/>
</dbReference>
<protein>
    <submittedName>
        <fullName evidence="8">RxLR-like protein</fullName>
    </submittedName>
</protein>